<dbReference type="PANTHER" id="PTHR12489">
    <property type="entry name" value="LIPOMA HMGIC FUSION PARTNER-LIKE PROTEIN"/>
    <property type="match status" value="1"/>
</dbReference>
<feature type="transmembrane region" description="Helical" evidence="5">
    <location>
        <begin position="155"/>
        <end position="182"/>
    </location>
</feature>
<keyword evidence="4 5" id="KW-0472">Membrane</keyword>
<dbReference type="InterPro" id="IPR019372">
    <property type="entry name" value="LHFPL"/>
</dbReference>
<evidence type="ECO:0000256" key="5">
    <source>
        <dbReference type="SAM" id="Phobius"/>
    </source>
</evidence>
<proteinExistence type="predicted"/>
<dbReference type="GO" id="GO:0016020">
    <property type="term" value="C:membrane"/>
    <property type="evidence" value="ECO:0007669"/>
    <property type="project" value="UniProtKB-SubCell"/>
</dbReference>
<dbReference type="Gene3D" id="1.20.140.150">
    <property type="match status" value="1"/>
</dbReference>
<protein>
    <submittedName>
        <fullName evidence="6">Uncharacterized protein</fullName>
    </submittedName>
</protein>
<evidence type="ECO:0000313" key="7">
    <source>
        <dbReference type="Proteomes" id="UP001381693"/>
    </source>
</evidence>
<feature type="transmembrane region" description="Helical" evidence="5">
    <location>
        <begin position="202"/>
        <end position="222"/>
    </location>
</feature>
<accession>A0AAN8XEM5</accession>
<evidence type="ECO:0000256" key="2">
    <source>
        <dbReference type="ARBA" id="ARBA00022692"/>
    </source>
</evidence>
<dbReference type="AlphaFoldDB" id="A0AAN8XEM5"/>
<feature type="transmembrane region" description="Helical" evidence="5">
    <location>
        <begin position="12"/>
        <end position="31"/>
    </location>
</feature>
<sequence length="250" mass="26944">MCGIVVIVTRWWLAWLLVTVACVMCLLGANLSPSWLLRASSTPVQPTSSAAFRTSTDGLSLQEFTTDFLQDQFSATPVYRPQEREALGLWIRCTLMGGYERESLHCGVYATTVPDLPIAQIISLTCVVTATVLTSLSCIAVLFSTCVRIVRGANWFTIVGATQALAGILSLVGVAVFPLAWGSDRIRTLCGESDMYNPSNCTIGWAVYVALVGSLGLLLCTWMSSIAARSTTTEEVAEEISKGKTIVCLI</sequence>
<dbReference type="Pfam" id="PF10242">
    <property type="entry name" value="L_HMGIC_fpl"/>
    <property type="match status" value="1"/>
</dbReference>
<comment type="subcellular location">
    <subcellularLocation>
        <location evidence="1">Membrane</location>
        <topology evidence="1">Multi-pass membrane protein</topology>
    </subcellularLocation>
</comment>
<keyword evidence="2 5" id="KW-0812">Transmembrane</keyword>
<keyword evidence="3 5" id="KW-1133">Transmembrane helix</keyword>
<evidence type="ECO:0000256" key="3">
    <source>
        <dbReference type="ARBA" id="ARBA00022989"/>
    </source>
</evidence>
<comment type="caution">
    <text evidence="6">The sequence shown here is derived from an EMBL/GenBank/DDBJ whole genome shotgun (WGS) entry which is preliminary data.</text>
</comment>
<feature type="transmembrane region" description="Helical" evidence="5">
    <location>
        <begin position="118"/>
        <end position="143"/>
    </location>
</feature>
<dbReference type="Proteomes" id="UP001381693">
    <property type="component" value="Unassembled WGS sequence"/>
</dbReference>
<organism evidence="6 7">
    <name type="scientific">Halocaridina rubra</name>
    <name type="common">Hawaiian red shrimp</name>
    <dbReference type="NCBI Taxonomy" id="373956"/>
    <lineage>
        <taxon>Eukaryota</taxon>
        <taxon>Metazoa</taxon>
        <taxon>Ecdysozoa</taxon>
        <taxon>Arthropoda</taxon>
        <taxon>Crustacea</taxon>
        <taxon>Multicrustacea</taxon>
        <taxon>Malacostraca</taxon>
        <taxon>Eumalacostraca</taxon>
        <taxon>Eucarida</taxon>
        <taxon>Decapoda</taxon>
        <taxon>Pleocyemata</taxon>
        <taxon>Caridea</taxon>
        <taxon>Atyoidea</taxon>
        <taxon>Atyidae</taxon>
        <taxon>Halocaridina</taxon>
    </lineage>
</organism>
<evidence type="ECO:0000256" key="1">
    <source>
        <dbReference type="ARBA" id="ARBA00004141"/>
    </source>
</evidence>
<name>A0AAN8XEM5_HALRR</name>
<evidence type="ECO:0000313" key="6">
    <source>
        <dbReference type="EMBL" id="KAK7077720.1"/>
    </source>
</evidence>
<dbReference type="EMBL" id="JAXCGZ010008364">
    <property type="protein sequence ID" value="KAK7077720.1"/>
    <property type="molecule type" value="Genomic_DNA"/>
</dbReference>
<gene>
    <name evidence="6" type="ORF">SK128_006844</name>
</gene>
<reference evidence="6 7" key="1">
    <citation type="submission" date="2023-11" db="EMBL/GenBank/DDBJ databases">
        <title>Halocaridina rubra genome assembly.</title>
        <authorList>
            <person name="Smith C."/>
        </authorList>
    </citation>
    <scope>NUCLEOTIDE SEQUENCE [LARGE SCALE GENOMIC DNA]</scope>
    <source>
        <strain evidence="6">EP-1</strain>
        <tissue evidence="6">Whole</tissue>
    </source>
</reference>
<keyword evidence="7" id="KW-1185">Reference proteome</keyword>
<dbReference type="PANTHER" id="PTHR12489:SF19">
    <property type="entry name" value="LHFPL TETRASPAN SUBFAMILY MEMBER 2 PROTEIN"/>
    <property type="match status" value="1"/>
</dbReference>
<evidence type="ECO:0000256" key="4">
    <source>
        <dbReference type="ARBA" id="ARBA00023136"/>
    </source>
</evidence>